<evidence type="ECO:0000313" key="3">
    <source>
        <dbReference type="EMBL" id="MBF6022648.1"/>
    </source>
</evidence>
<dbReference type="InterPro" id="IPR050955">
    <property type="entry name" value="Plant_Biomass_Hydrol_Est"/>
</dbReference>
<dbReference type="Gene3D" id="3.40.50.1820">
    <property type="entry name" value="alpha/beta hydrolase"/>
    <property type="match status" value="1"/>
</dbReference>
<keyword evidence="1 2" id="KW-0732">Signal</keyword>
<organism evidence="3 4">
    <name type="scientific">Lysobacter niastensis</name>
    <dbReference type="NCBI Taxonomy" id="380629"/>
    <lineage>
        <taxon>Bacteria</taxon>
        <taxon>Pseudomonadati</taxon>
        <taxon>Pseudomonadota</taxon>
        <taxon>Gammaproteobacteria</taxon>
        <taxon>Lysobacterales</taxon>
        <taxon>Lysobacteraceae</taxon>
        <taxon>Lysobacter</taxon>
    </lineage>
</organism>
<dbReference type="PANTHER" id="PTHR43037">
    <property type="entry name" value="UNNAMED PRODUCT-RELATED"/>
    <property type="match status" value="1"/>
</dbReference>
<dbReference type="EMBL" id="JADLZT010000001">
    <property type="protein sequence ID" value="MBF6022648.1"/>
    <property type="molecule type" value="Genomic_DNA"/>
</dbReference>
<protein>
    <submittedName>
        <fullName evidence="3">Phospholipase</fullName>
    </submittedName>
</protein>
<feature type="chain" id="PRO_5046384181" evidence="2">
    <location>
        <begin position="26"/>
        <end position="263"/>
    </location>
</feature>
<dbReference type="RefSeq" id="WP_194929250.1">
    <property type="nucleotide sequence ID" value="NZ_JADLZT010000001.1"/>
</dbReference>
<dbReference type="InterPro" id="IPR000801">
    <property type="entry name" value="Esterase-like"/>
</dbReference>
<dbReference type="SUPFAM" id="SSF53474">
    <property type="entry name" value="alpha/beta-Hydrolases"/>
    <property type="match status" value="1"/>
</dbReference>
<dbReference type="PANTHER" id="PTHR43037:SF1">
    <property type="entry name" value="BLL1128 PROTEIN"/>
    <property type="match status" value="1"/>
</dbReference>
<comment type="caution">
    <text evidence="3">The sequence shown here is derived from an EMBL/GenBank/DDBJ whole genome shotgun (WGS) entry which is preliminary data.</text>
</comment>
<evidence type="ECO:0000256" key="2">
    <source>
        <dbReference type="SAM" id="SignalP"/>
    </source>
</evidence>
<keyword evidence="4" id="KW-1185">Reference proteome</keyword>
<dbReference type="InterPro" id="IPR029058">
    <property type="entry name" value="AB_hydrolase_fold"/>
</dbReference>
<dbReference type="PROSITE" id="PS51257">
    <property type="entry name" value="PROKAR_LIPOPROTEIN"/>
    <property type="match status" value="1"/>
</dbReference>
<dbReference type="Pfam" id="PF00756">
    <property type="entry name" value="Esterase"/>
    <property type="match status" value="1"/>
</dbReference>
<feature type="signal peptide" evidence="2">
    <location>
        <begin position="1"/>
        <end position="25"/>
    </location>
</feature>
<name>A0ABS0B2D0_9GAMM</name>
<reference evidence="3 4" key="1">
    <citation type="submission" date="2020-11" db="EMBL/GenBank/DDBJ databases">
        <title>Draft Genome Sequence and Secondary Metabolite Biosynthetic Potential of the Lysobacter niastensis Type strain DSM 18481.</title>
        <authorList>
            <person name="Turrini P."/>
            <person name="Artuso I."/>
            <person name="Tescari M."/>
            <person name="Lugli G.A."/>
            <person name="Frangipani E."/>
            <person name="Ventura M."/>
            <person name="Visca P."/>
        </authorList>
    </citation>
    <scope>NUCLEOTIDE SEQUENCE [LARGE SCALE GENOMIC DNA]</scope>
    <source>
        <strain evidence="3 4">DSM 18481</strain>
    </source>
</reference>
<evidence type="ECO:0000256" key="1">
    <source>
        <dbReference type="ARBA" id="ARBA00022729"/>
    </source>
</evidence>
<accession>A0ABS0B2D0</accession>
<evidence type="ECO:0000313" key="4">
    <source>
        <dbReference type="Proteomes" id="UP001429984"/>
    </source>
</evidence>
<proteinExistence type="predicted"/>
<dbReference type="Proteomes" id="UP001429984">
    <property type="component" value="Unassembled WGS sequence"/>
</dbReference>
<gene>
    <name evidence="3" type="ORF">IU514_01265</name>
</gene>
<sequence>MKFHPHSLLVMFALLLGASCSHSPAKVDTGRFEQRELQVEGAVHRYQVFVPSREAGGRKPAVVLFLHGSGERGTDNQRQIEVGLGPYLRQHMADFPAIVVFPQAKAGQSWSGATARMALAELDASVREFNGDDDRIALTGISRGGYGVYELALMEPQRFSALVPVCGGITQPGIKEPLQVDGVAGAPDPFVAAAQRLQHLPMWLFHGGQDDVVTPDQSRHMVEAMRRIGGNVRYTEFAQAGHNAWDPAYATADLWPWLFAQER</sequence>